<dbReference type="Gene3D" id="3.10.180.10">
    <property type="entry name" value="2,3-Dihydroxybiphenyl 1,2-Dioxygenase, domain 1"/>
    <property type="match status" value="2"/>
</dbReference>
<dbReference type="PROSITE" id="PS51819">
    <property type="entry name" value="VOC"/>
    <property type="match status" value="1"/>
</dbReference>
<dbReference type="EMBL" id="JAGTIS010000028">
    <property type="protein sequence ID" value="MBT8769429.1"/>
    <property type="molecule type" value="Genomic_DNA"/>
</dbReference>
<comment type="caution">
    <text evidence="2">The sequence shown here is derived from an EMBL/GenBank/DDBJ whole genome shotgun (WGS) entry which is preliminary data.</text>
</comment>
<keyword evidence="3" id="KW-1185">Reference proteome</keyword>
<protein>
    <submittedName>
        <fullName evidence="2">VOC family protein</fullName>
    </submittedName>
</protein>
<accession>A0ABS5XP06</accession>
<dbReference type="Proteomes" id="UP001519667">
    <property type="component" value="Unassembled WGS sequence"/>
</dbReference>
<evidence type="ECO:0000259" key="1">
    <source>
        <dbReference type="PROSITE" id="PS51819"/>
    </source>
</evidence>
<dbReference type="SUPFAM" id="SSF54593">
    <property type="entry name" value="Glyoxalase/Bleomycin resistance protein/Dihydroxybiphenyl dioxygenase"/>
    <property type="match status" value="1"/>
</dbReference>
<name>A0ABS5XP06_9GAMM</name>
<organism evidence="2 3">
    <name type="scientific">Metapseudomonas boanensis</name>
    <dbReference type="NCBI Taxonomy" id="2822138"/>
    <lineage>
        <taxon>Bacteria</taxon>
        <taxon>Pseudomonadati</taxon>
        <taxon>Pseudomonadota</taxon>
        <taxon>Gammaproteobacteria</taxon>
        <taxon>Pseudomonadales</taxon>
        <taxon>Pseudomonadaceae</taxon>
        <taxon>Metapseudomonas</taxon>
    </lineage>
</organism>
<feature type="domain" description="VOC" evidence="1">
    <location>
        <begin position="184"/>
        <end position="307"/>
    </location>
</feature>
<reference evidence="2 3" key="1">
    <citation type="submission" date="2021-04" db="EMBL/GenBank/DDBJ databases">
        <title>Pseudomonas boanensis sp. nov., a bacterium isolated from river water used for household purposes in Boane District, Mozambique.</title>
        <authorList>
            <person name="Nicklasson M."/>
            <person name="Martin-Rodriguez A.J."/>
            <person name="Thorell K."/>
            <person name="Neves L."/>
            <person name="Mussagy A."/>
            <person name="Rydberg H.A."/>
            <person name="Hernroth B."/>
            <person name="Svensson-Stadler L."/>
            <person name="Sjoling A."/>
        </authorList>
    </citation>
    <scope>NUCLEOTIDE SEQUENCE [LARGE SCALE GENOMIC DNA]</scope>
    <source>
        <strain evidence="2 3">DB1</strain>
    </source>
</reference>
<proteinExistence type="predicted"/>
<evidence type="ECO:0000313" key="2">
    <source>
        <dbReference type="EMBL" id="MBT8769429.1"/>
    </source>
</evidence>
<dbReference type="InterPro" id="IPR037523">
    <property type="entry name" value="VOC_core"/>
</dbReference>
<sequence length="379" mass="42545">MNHTQELSVPPEYPESAAPAHVKKLVRPKAWQKATQLAFLRFEKKDLAEAERFWNDFGLVTVSCTAEQLVLRGAGTAPAILVATKAETSRFVGSVFVVPADTDFARLERESNAKPLSPERIPGGGRGVTLNDPDGTELWLITDWGSVPALPTRPPIHREMNVLGEIQRVNRTVRSPIEPALVGRLGHVVYQTSNFEVMSEWYMRHLGLIPTDVQYLEDGSPLVTFFRLDLGDQPADHHTFVMASALQPRYEHSAWEVIDLDALGQGQQVMHARGHKHFWGIGRHLLGSQLFDYWKDADGFDFEHYTDGDVFTADHETRYVPFSTGSIWAWGDDAPKAIFPAKSLGLVWRALKLIRQGRLSLAKLRIIGKTLDTPARPWL</sequence>
<evidence type="ECO:0000313" key="3">
    <source>
        <dbReference type="Proteomes" id="UP001519667"/>
    </source>
</evidence>
<dbReference type="InterPro" id="IPR029068">
    <property type="entry name" value="Glyas_Bleomycin-R_OHBP_Dase"/>
</dbReference>
<dbReference type="RefSeq" id="WP_215381363.1">
    <property type="nucleotide sequence ID" value="NZ_JAGTIS010000028.1"/>
</dbReference>
<gene>
    <name evidence="2" type="ORF">J7302_25300</name>
</gene>